<organism evidence="1 2">
    <name type="scientific">Aphis craccivora</name>
    <name type="common">Cowpea aphid</name>
    <dbReference type="NCBI Taxonomy" id="307492"/>
    <lineage>
        <taxon>Eukaryota</taxon>
        <taxon>Metazoa</taxon>
        <taxon>Ecdysozoa</taxon>
        <taxon>Arthropoda</taxon>
        <taxon>Hexapoda</taxon>
        <taxon>Insecta</taxon>
        <taxon>Pterygota</taxon>
        <taxon>Neoptera</taxon>
        <taxon>Paraneoptera</taxon>
        <taxon>Hemiptera</taxon>
        <taxon>Sternorrhyncha</taxon>
        <taxon>Aphidomorpha</taxon>
        <taxon>Aphidoidea</taxon>
        <taxon>Aphididae</taxon>
        <taxon>Aphidini</taxon>
        <taxon>Aphis</taxon>
        <taxon>Aphis</taxon>
    </lineage>
</organism>
<evidence type="ECO:0000313" key="2">
    <source>
        <dbReference type="Proteomes" id="UP000478052"/>
    </source>
</evidence>
<accession>A0A6G0YKI8</accession>
<name>A0A6G0YKI8_APHCR</name>
<dbReference type="EMBL" id="VUJU01003593">
    <property type="protein sequence ID" value="KAF0757371.1"/>
    <property type="molecule type" value="Genomic_DNA"/>
</dbReference>
<comment type="caution">
    <text evidence="1">The sequence shown here is derived from an EMBL/GenBank/DDBJ whole genome shotgun (WGS) entry which is preliminary data.</text>
</comment>
<gene>
    <name evidence="1" type="ORF">FWK35_00013118</name>
</gene>
<dbReference type="AlphaFoldDB" id="A0A6G0YKI8"/>
<keyword evidence="2" id="KW-1185">Reference proteome</keyword>
<proteinExistence type="predicted"/>
<sequence length="146" mass="16868">MFICNMLINPSNKTNCEKNASQFLSLSKDLRLKNKVQLHSLANNFLSNMNINYILMNNDIANSVAYITGLACSQLTHKSCTEKLASSNKSDNSAQFYIDNSLINMKEYDNCNLMYPFTKIFEFTRHITALFNPSFEELLFRKKRKN</sequence>
<dbReference type="Proteomes" id="UP000478052">
    <property type="component" value="Unassembled WGS sequence"/>
</dbReference>
<evidence type="ECO:0000313" key="1">
    <source>
        <dbReference type="EMBL" id="KAF0757371.1"/>
    </source>
</evidence>
<protein>
    <submittedName>
        <fullName evidence="1">Uncharacterized protein</fullName>
    </submittedName>
</protein>
<dbReference type="OrthoDB" id="6635544at2759"/>
<reference evidence="1 2" key="1">
    <citation type="submission" date="2019-08" db="EMBL/GenBank/DDBJ databases">
        <title>Whole genome of Aphis craccivora.</title>
        <authorList>
            <person name="Voronova N.V."/>
            <person name="Shulinski R.S."/>
            <person name="Bandarenka Y.V."/>
            <person name="Zhorov D.G."/>
            <person name="Warner D."/>
        </authorList>
    </citation>
    <scope>NUCLEOTIDE SEQUENCE [LARGE SCALE GENOMIC DNA]</scope>
    <source>
        <strain evidence="1">180601</strain>
        <tissue evidence="1">Whole Body</tissue>
    </source>
</reference>